<dbReference type="SUPFAM" id="SSF54236">
    <property type="entry name" value="Ubiquitin-like"/>
    <property type="match status" value="1"/>
</dbReference>
<dbReference type="InterPro" id="IPR000341">
    <property type="entry name" value="PI3K_Ras-bd_dom"/>
</dbReference>
<comment type="similarity">
    <text evidence="8">Belongs to the PI3/PI4-kinase family.</text>
</comment>
<dbReference type="GO" id="GO:0016303">
    <property type="term" value="F:1-phosphatidylinositol-3-kinase activity"/>
    <property type="evidence" value="ECO:0007669"/>
    <property type="project" value="UniProtKB-EC"/>
</dbReference>
<dbReference type="SMART" id="SM00146">
    <property type="entry name" value="PI3Kc"/>
    <property type="match status" value="1"/>
</dbReference>
<dbReference type="GO" id="GO:0005524">
    <property type="term" value="F:ATP binding"/>
    <property type="evidence" value="ECO:0007669"/>
    <property type="project" value="UniProtKB-KW"/>
</dbReference>
<dbReference type="PANTHER" id="PTHR10048:SF14">
    <property type="entry name" value="LD28067P"/>
    <property type="match status" value="1"/>
</dbReference>
<dbReference type="InterPro" id="IPR036940">
    <property type="entry name" value="PI3/4_kinase_cat_sf"/>
</dbReference>
<dbReference type="CDD" id="cd08381">
    <property type="entry name" value="C2B_PI3K_class_II"/>
    <property type="match status" value="1"/>
</dbReference>
<evidence type="ECO:0000256" key="6">
    <source>
        <dbReference type="ARBA" id="ARBA00023985"/>
    </source>
</evidence>
<dbReference type="InterPro" id="IPR016024">
    <property type="entry name" value="ARM-type_fold"/>
</dbReference>
<dbReference type="Pfam" id="PF00168">
    <property type="entry name" value="C2"/>
    <property type="match status" value="1"/>
</dbReference>
<dbReference type="GO" id="GO:0043491">
    <property type="term" value="P:phosphatidylinositol 3-kinase/protein kinase B signal transduction"/>
    <property type="evidence" value="ECO:0007669"/>
    <property type="project" value="TreeGrafter"/>
</dbReference>
<dbReference type="PROSITE" id="PS50290">
    <property type="entry name" value="PI3_4_KINASE_3"/>
    <property type="match status" value="1"/>
</dbReference>
<feature type="coiled-coil region" evidence="9">
    <location>
        <begin position="487"/>
        <end position="514"/>
    </location>
</feature>
<keyword evidence="4" id="KW-0067">ATP-binding</keyword>
<dbReference type="InterPro" id="IPR001263">
    <property type="entry name" value="PI3K_accessory_dom"/>
</dbReference>
<keyword evidence="5" id="KW-0443">Lipid metabolism</keyword>
<dbReference type="GO" id="GO:0005942">
    <property type="term" value="C:phosphatidylinositol 3-kinase complex"/>
    <property type="evidence" value="ECO:0007669"/>
    <property type="project" value="TreeGrafter"/>
</dbReference>
<evidence type="ECO:0000256" key="10">
    <source>
        <dbReference type="SAM" id="MobiDB-lite"/>
    </source>
</evidence>
<dbReference type="Gene3D" id="3.30.1520.10">
    <property type="entry name" value="Phox-like domain"/>
    <property type="match status" value="1"/>
</dbReference>
<dbReference type="Gene3D" id="3.30.1010.10">
    <property type="entry name" value="Phosphatidylinositol 3-kinase Catalytic Subunit, Chain A, domain 4"/>
    <property type="match status" value="1"/>
</dbReference>
<dbReference type="SUPFAM" id="SSF48371">
    <property type="entry name" value="ARM repeat"/>
    <property type="match status" value="1"/>
</dbReference>
<dbReference type="InterPro" id="IPR001683">
    <property type="entry name" value="PX_dom"/>
</dbReference>
<feature type="domain" description="C2 PI3K-type" evidence="16">
    <location>
        <begin position="634"/>
        <end position="799"/>
    </location>
</feature>
<sequence>MMENGTESRSVSTESQSFLADLEKAKALSLESLELDRLKREKYSGAIPKSSVTLLSSARNNARPRPGTSKSIPPPPVDRNISAESADLINFSPIEKKQKDQDFLKDVELDFFVTDFKSPLPGNVVTWPSSQVPIKVPFVASPSRVCLNFIEDRGPVVPPKEFTDGARCVTPSTPTSDVFKCVVKKRNSNLIDLSADLVDLAGEGVAVEGVDVLTAFDPLLSALDAKSAKANPAAAFEDDFDPSTMLPDEEQPPALPPRCPKEIKSDTVVPLRAKTSSIGSRSQRLAQFVDMHIVRPAHWAAKAKRNYENITVIKKQCDPTSELEAFANMVNSLRREFTHDDFHTNLGLVLSPTLESQREEAMSVKLLISSAYSDKPILFTCDVTTCVEHVISHAVCTMFDEEGSDMMFDEYVLKVHGLAEYFSRDSALVDYEYIHRCQKYDQDVRLTLVHTSELDRPLARTVYDDKSDAELNADELARSAAGLPVTRETLTILLETFESEVEKMREQALKLNSGLIQPKGVIQAVKAICAILSQVEICEVTSAVESLSQVCSSFIMSEESNVADTGSSFTVVQLTRQMSTNSKLDLVEEALHHLNFAIRDLLSLFCRSFRVDFDVFDTSVPTKSEEDPRDISSLMDSLIVDIAAVHRIDLRWATSYDQFVVTCDVYYGSHLVIGGTETKPVGVSSSFYELLLFNQWLQLELMLCQLARESRLVFTLHGIKFLPMDSKNSDGNAVTRTVLGWSSLQLFHFNDLIRQGNFLLGLWPEELDKTISPAAQNLDPYCPIIEIKLPEFECKISFPSVTKTNPYRCLNFEHLDEATQHQLLELINRPSWVNCTDEDREFLWERRHALYDIPAALPRVILAAHSWNWSSLSDIYSMLKEWTPMSPIDALVFPDVNVRRVAISWVKELGSDELCDFLPQLVQAVKFDTWHNSATAKFLLERSLTSIRVAHHLYWLLKQNLDDPLSGPRIQLLLNALLSIAGRAMRSRFEGQEDLMKDLSLVADKIKGIKDSLRLTTLLHEMESVHYSIDNKHTSLPLSPSLEVVGVEVKLCSYFTSNTLPLKISFRSAEPGSRPIEVIFKVGDDLRQDMLTLQLIRIMDKLWLKEGLDLRIVTFACVATGIRKGIVEMVTESETLRKIQTEHGLTGSFKDRPIAEWLQKHNPSELEYQLAMENFTLSCAGYSVATYVLGICDRHNDNIMLKTSGHLFHIDFGKFLGDSQMFGAIKRDRVPFVLTSDMVYVINGGDKPSSRFQQFVDLCCQAFNIVRKNANLFLHLFALMSSAGITGVSAASVSYVHRALLADVSDVEATASFARMIEESLKSWSTQFNFFIHNLAQLRFTGDHEDASMLTFIPKTYTMETDGKIVHIEVYGCQKRYEPEKYYLYVLLVERETDPTPSFLFRSYREFWEFQQKLCLRFPLAKYHCLPRVTHLGRSHVRQVAEKRKTEIESFLRTLWTMADEIKHCNLVYTFFHPLLRDQQDTNCHLLKFKEPKRPQQRTEAHVRGQVKLSIRYRCNSLFIMVMHARNLTSSKNTGPDVYVKTYLLPDMHKITKRKTKMVRRTTHPTFMEMLQYQMSLSIVRDRVLQVSVWDYDRMGENTFLGGVRISLSELDLLKENVSWHSLIMCGPRAKDMEAMF</sequence>
<feature type="domain" description="PX" evidence="12">
    <location>
        <begin position="1363"/>
        <end position="1479"/>
    </location>
</feature>
<feature type="domain" description="PIK helical" evidence="14">
    <location>
        <begin position="809"/>
        <end position="980"/>
    </location>
</feature>
<feature type="domain" description="PI3K/PI4K catalytic" evidence="13">
    <location>
        <begin position="1048"/>
        <end position="1325"/>
    </location>
</feature>
<dbReference type="eggNOG" id="KOG0905">
    <property type="taxonomic scope" value="Eukaryota"/>
</dbReference>
<dbReference type="PROSITE" id="PS00916">
    <property type="entry name" value="PI3_4_KINASE_2"/>
    <property type="match status" value="1"/>
</dbReference>
<dbReference type="CDD" id="cd05166">
    <property type="entry name" value="PI3Kc_II"/>
    <property type="match status" value="1"/>
</dbReference>
<dbReference type="SUPFAM" id="SSF56112">
    <property type="entry name" value="Protein kinase-like (PK-like)"/>
    <property type="match status" value="1"/>
</dbReference>
<organism evidence="17 18">
    <name type="scientific">Strigamia maritima</name>
    <name type="common">European centipede</name>
    <name type="synonym">Geophilus maritimus</name>
    <dbReference type="NCBI Taxonomy" id="126957"/>
    <lineage>
        <taxon>Eukaryota</taxon>
        <taxon>Metazoa</taxon>
        <taxon>Ecdysozoa</taxon>
        <taxon>Arthropoda</taxon>
        <taxon>Myriapoda</taxon>
        <taxon>Chilopoda</taxon>
        <taxon>Pleurostigmophora</taxon>
        <taxon>Geophilomorpha</taxon>
        <taxon>Linotaeniidae</taxon>
        <taxon>Strigamia</taxon>
    </lineage>
</organism>
<proteinExistence type="inferred from homology"/>
<evidence type="ECO:0000256" key="9">
    <source>
        <dbReference type="SAM" id="Coils"/>
    </source>
</evidence>
<comment type="catalytic activity">
    <reaction evidence="6">
        <text>a 1,2-diacyl-sn-glycero-3-phospho-(1D-myo-inositol) + ATP = a 1,2-diacyl-sn-glycero-3-phospho-(1D-myo-inositol-3-phosphate) + ADP + H(+)</text>
        <dbReference type="Rhea" id="RHEA:12709"/>
        <dbReference type="ChEBI" id="CHEBI:15378"/>
        <dbReference type="ChEBI" id="CHEBI:30616"/>
        <dbReference type="ChEBI" id="CHEBI:57880"/>
        <dbReference type="ChEBI" id="CHEBI:58088"/>
        <dbReference type="ChEBI" id="CHEBI:456216"/>
        <dbReference type="EC" id="2.7.1.137"/>
    </reaction>
    <physiologicalReaction direction="left-to-right" evidence="6">
        <dbReference type="Rhea" id="RHEA:12710"/>
    </physiologicalReaction>
</comment>
<dbReference type="Gene3D" id="3.10.20.770">
    <property type="match status" value="1"/>
</dbReference>
<keyword evidence="2" id="KW-0547">Nucleotide-binding</keyword>
<protein>
    <submittedName>
        <fullName evidence="17">Uncharacterized protein</fullName>
    </submittedName>
</protein>
<dbReference type="STRING" id="126957.T1J9I0"/>
<evidence type="ECO:0000259" key="11">
    <source>
        <dbReference type="PROSITE" id="PS50004"/>
    </source>
</evidence>
<evidence type="ECO:0000313" key="17">
    <source>
        <dbReference type="EnsemblMetazoa" id="SMAR010377-PA"/>
    </source>
</evidence>
<dbReference type="FunFam" id="3.30.1520.10:FF:000006">
    <property type="entry name" value="Phosphatidylinositol 4-phosphate 3-kinase C2 domain-containing subunit alpha"/>
    <property type="match status" value="1"/>
</dbReference>
<dbReference type="GO" id="GO:0016477">
    <property type="term" value="P:cell migration"/>
    <property type="evidence" value="ECO:0007669"/>
    <property type="project" value="TreeGrafter"/>
</dbReference>
<dbReference type="OMA" id="QMAAGFR"/>
<comment type="catalytic activity">
    <reaction evidence="7">
        <text>a 1,2-diacyl-sn-glycero-3-phospho-(1D-myo-inositol 4-phosphate) + ATP = a 1,2-diacyl-sn-glycero-3-phospho-(1D-myo-inositol-3,4-bisphosphate) + ADP + H(+)</text>
        <dbReference type="Rhea" id="RHEA:18373"/>
        <dbReference type="ChEBI" id="CHEBI:15378"/>
        <dbReference type="ChEBI" id="CHEBI:30616"/>
        <dbReference type="ChEBI" id="CHEBI:57658"/>
        <dbReference type="ChEBI" id="CHEBI:58178"/>
        <dbReference type="ChEBI" id="CHEBI:456216"/>
        <dbReference type="EC" id="2.7.1.154"/>
    </reaction>
    <physiologicalReaction direction="left-to-right" evidence="7">
        <dbReference type="Rhea" id="RHEA:18374"/>
    </physiologicalReaction>
</comment>
<dbReference type="EnsemblMetazoa" id="SMAR010377-RA">
    <property type="protein sequence ID" value="SMAR010377-PA"/>
    <property type="gene ID" value="SMAR010377"/>
</dbReference>
<dbReference type="InterPro" id="IPR018936">
    <property type="entry name" value="PI3/4_kinase_CS"/>
</dbReference>
<dbReference type="SMART" id="SM00142">
    <property type="entry name" value="PI3K_C2"/>
    <property type="match status" value="1"/>
</dbReference>
<dbReference type="SUPFAM" id="SSF49562">
    <property type="entry name" value="C2 domain (Calcium/lipid-binding domain, CaLB)"/>
    <property type="match status" value="2"/>
</dbReference>
<evidence type="ECO:0000259" key="13">
    <source>
        <dbReference type="PROSITE" id="PS50290"/>
    </source>
</evidence>
<dbReference type="PROSITE" id="PS50004">
    <property type="entry name" value="C2"/>
    <property type="match status" value="1"/>
</dbReference>
<dbReference type="SMART" id="SM00239">
    <property type="entry name" value="C2"/>
    <property type="match status" value="1"/>
</dbReference>
<evidence type="ECO:0000256" key="5">
    <source>
        <dbReference type="ARBA" id="ARBA00023098"/>
    </source>
</evidence>
<dbReference type="PhylomeDB" id="T1J9I0"/>
<feature type="region of interest" description="Disordered" evidence="10">
    <location>
        <begin position="54"/>
        <end position="79"/>
    </location>
</feature>
<dbReference type="InterPro" id="IPR015433">
    <property type="entry name" value="PI3/4_kinase"/>
</dbReference>
<name>T1J9I0_STRMM</name>
<dbReference type="PROSITE" id="PS51547">
    <property type="entry name" value="C2_PI3K"/>
    <property type="match status" value="1"/>
</dbReference>
<dbReference type="FunFam" id="3.30.1010.10:FF:000001">
    <property type="entry name" value="Phosphatidylinositol 4-phosphate 3-kinase C2 domain-containing subunit beta"/>
    <property type="match status" value="1"/>
</dbReference>
<feature type="domain" description="C2" evidence="11">
    <location>
        <begin position="1503"/>
        <end position="1621"/>
    </location>
</feature>
<dbReference type="Pfam" id="PF00787">
    <property type="entry name" value="PX"/>
    <property type="match status" value="1"/>
</dbReference>
<dbReference type="GO" id="GO:0005886">
    <property type="term" value="C:plasma membrane"/>
    <property type="evidence" value="ECO:0007669"/>
    <property type="project" value="TreeGrafter"/>
</dbReference>
<dbReference type="InterPro" id="IPR042236">
    <property type="entry name" value="PI3K_accessory_sf"/>
</dbReference>
<dbReference type="InterPro" id="IPR036871">
    <property type="entry name" value="PX_dom_sf"/>
</dbReference>
<dbReference type="Pfam" id="PF00794">
    <property type="entry name" value="PI3K_rbd"/>
    <property type="match status" value="1"/>
</dbReference>
<evidence type="ECO:0000256" key="8">
    <source>
        <dbReference type="PROSITE-ProRule" id="PRU00880"/>
    </source>
</evidence>
<keyword evidence="9" id="KW-0175">Coiled coil</keyword>
<evidence type="ECO:0000259" key="12">
    <source>
        <dbReference type="PROSITE" id="PS50195"/>
    </source>
</evidence>
<dbReference type="EMBL" id="JH431975">
    <property type="status" value="NOT_ANNOTATED_CDS"/>
    <property type="molecule type" value="Genomic_DNA"/>
</dbReference>
<dbReference type="Pfam" id="PF00613">
    <property type="entry name" value="PI3Ka"/>
    <property type="match status" value="1"/>
</dbReference>
<evidence type="ECO:0000259" key="16">
    <source>
        <dbReference type="PROSITE" id="PS51547"/>
    </source>
</evidence>
<feature type="compositionally biased region" description="Acidic residues" evidence="10">
    <location>
        <begin position="240"/>
        <end position="251"/>
    </location>
</feature>
<evidence type="ECO:0000256" key="1">
    <source>
        <dbReference type="ARBA" id="ARBA00022679"/>
    </source>
</evidence>
<reference evidence="18" key="1">
    <citation type="submission" date="2011-05" db="EMBL/GenBank/DDBJ databases">
        <authorList>
            <person name="Richards S.R."/>
            <person name="Qu J."/>
            <person name="Jiang H."/>
            <person name="Jhangiani S.N."/>
            <person name="Agravi P."/>
            <person name="Goodspeed R."/>
            <person name="Gross S."/>
            <person name="Mandapat C."/>
            <person name="Jackson L."/>
            <person name="Mathew T."/>
            <person name="Pu L."/>
            <person name="Thornton R."/>
            <person name="Saada N."/>
            <person name="Wilczek-Boney K.B."/>
            <person name="Lee S."/>
            <person name="Kovar C."/>
            <person name="Wu Y."/>
            <person name="Scherer S.E."/>
            <person name="Worley K.C."/>
            <person name="Muzny D.M."/>
            <person name="Gibbs R."/>
        </authorList>
    </citation>
    <scope>NUCLEOTIDE SEQUENCE</scope>
    <source>
        <strain evidence="18">Brora</strain>
    </source>
</reference>
<dbReference type="InterPro" id="IPR002420">
    <property type="entry name" value="PI3K-type_C2_dom"/>
</dbReference>
<dbReference type="GO" id="GO:0035005">
    <property type="term" value="F:1-phosphatidylinositol-4-phosphate 3-kinase activity"/>
    <property type="evidence" value="ECO:0007669"/>
    <property type="project" value="UniProtKB-EC"/>
</dbReference>
<dbReference type="InterPro" id="IPR035892">
    <property type="entry name" value="C2_domain_sf"/>
</dbReference>
<dbReference type="PROSITE" id="PS51546">
    <property type="entry name" value="PI3K_RBD"/>
    <property type="match status" value="1"/>
</dbReference>
<dbReference type="GO" id="GO:0035091">
    <property type="term" value="F:phosphatidylinositol binding"/>
    <property type="evidence" value="ECO:0007669"/>
    <property type="project" value="InterPro"/>
</dbReference>
<evidence type="ECO:0000259" key="15">
    <source>
        <dbReference type="PROSITE" id="PS51546"/>
    </source>
</evidence>
<dbReference type="GO" id="GO:0005737">
    <property type="term" value="C:cytoplasm"/>
    <property type="evidence" value="ECO:0007669"/>
    <property type="project" value="TreeGrafter"/>
</dbReference>
<evidence type="ECO:0000256" key="2">
    <source>
        <dbReference type="ARBA" id="ARBA00022741"/>
    </source>
</evidence>
<evidence type="ECO:0000256" key="7">
    <source>
        <dbReference type="ARBA" id="ARBA00029297"/>
    </source>
</evidence>
<keyword evidence="18" id="KW-1185">Reference proteome</keyword>
<reference evidence="17" key="2">
    <citation type="submission" date="2015-02" db="UniProtKB">
        <authorList>
            <consortium name="EnsemblMetazoa"/>
        </authorList>
    </citation>
    <scope>IDENTIFICATION</scope>
</reference>
<dbReference type="SMART" id="SM00144">
    <property type="entry name" value="PI3K_rbd"/>
    <property type="match status" value="1"/>
</dbReference>
<dbReference type="Gene3D" id="1.25.40.70">
    <property type="entry name" value="Phosphatidylinositol 3-kinase, accessory domain (PIK)"/>
    <property type="match status" value="1"/>
</dbReference>
<feature type="region of interest" description="Disordered" evidence="10">
    <location>
        <begin position="240"/>
        <end position="262"/>
    </location>
</feature>
<dbReference type="PROSITE" id="PS50195">
    <property type="entry name" value="PX"/>
    <property type="match status" value="1"/>
</dbReference>
<evidence type="ECO:0000256" key="3">
    <source>
        <dbReference type="ARBA" id="ARBA00022777"/>
    </source>
</evidence>
<dbReference type="HOGENOM" id="CLU_002191_0_0_1"/>
<dbReference type="InterPro" id="IPR029071">
    <property type="entry name" value="Ubiquitin-like_domsf"/>
</dbReference>
<dbReference type="PROSITE" id="PS00915">
    <property type="entry name" value="PI3_4_KINASE_1"/>
    <property type="match status" value="1"/>
</dbReference>
<dbReference type="SMART" id="SM00312">
    <property type="entry name" value="PX"/>
    <property type="match status" value="1"/>
</dbReference>
<feature type="domain" description="PI3K-RBD" evidence="15">
    <location>
        <begin position="363"/>
        <end position="450"/>
    </location>
</feature>
<keyword evidence="1" id="KW-0808">Transferase</keyword>
<dbReference type="InterPro" id="IPR000008">
    <property type="entry name" value="C2_dom"/>
</dbReference>
<dbReference type="Proteomes" id="UP000014500">
    <property type="component" value="Unassembled WGS sequence"/>
</dbReference>
<evidence type="ECO:0000256" key="4">
    <source>
        <dbReference type="ARBA" id="ARBA00022840"/>
    </source>
</evidence>
<dbReference type="Pfam" id="PF00454">
    <property type="entry name" value="PI3_PI4_kinase"/>
    <property type="match status" value="1"/>
</dbReference>
<dbReference type="Gene3D" id="1.10.1070.11">
    <property type="entry name" value="Phosphatidylinositol 3-/4-kinase, catalytic domain"/>
    <property type="match status" value="1"/>
</dbReference>
<evidence type="ECO:0000259" key="14">
    <source>
        <dbReference type="PROSITE" id="PS51545"/>
    </source>
</evidence>
<evidence type="ECO:0000313" key="18">
    <source>
        <dbReference type="Proteomes" id="UP000014500"/>
    </source>
</evidence>
<dbReference type="PROSITE" id="PS51545">
    <property type="entry name" value="PIK_HELICAL"/>
    <property type="match status" value="1"/>
</dbReference>
<dbReference type="SMART" id="SM00145">
    <property type="entry name" value="PI3Ka"/>
    <property type="match status" value="1"/>
</dbReference>
<dbReference type="PANTHER" id="PTHR10048">
    <property type="entry name" value="PHOSPHATIDYLINOSITOL KINASE"/>
    <property type="match status" value="1"/>
</dbReference>
<dbReference type="SUPFAM" id="SSF64268">
    <property type="entry name" value="PX domain"/>
    <property type="match status" value="1"/>
</dbReference>
<dbReference type="GO" id="GO:0048015">
    <property type="term" value="P:phosphatidylinositol-mediated signaling"/>
    <property type="evidence" value="ECO:0007669"/>
    <property type="project" value="TreeGrafter"/>
</dbReference>
<dbReference type="InterPro" id="IPR011009">
    <property type="entry name" value="Kinase-like_dom_sf"/>
</dbReference>
<dbReference type="InterPro" id="IPR000403">
    <property type="entry name" value="PI3/4_kinase_cat_dom"/>
</dbReference>
<dbReference type="Gene3D" id="2.60.40.150">
    <property type="entry name" value="C2 domain"/>
    <property type="match status" value="2"/>
</dbReference>
<keyword evidence="3" id="KW-0418">Kinase</keyword>
<accession>T1J9I0</accession>
<dbReference type="FunFam" id="1.10.1070.11:FF:000003">
    <property type="entry name" value="Phosphatidylinositol 4-phosphate 3-kinase C2 domain-containing subunit beta"/>
    <property type="match status" value="1"/>
</dbReference>
<dbReference type="Pfam" id="PF00792">
    <property type="entry name" value="PI3K_C2"/>
    <property type="match status" value="1"/>
</dbReference>
<dbReference type="CDD" id="cd04012">
    <property type="entry name" value="C2A_PI3K_class_II"/>
    <property type="match status" value="1"/>
</dbReference>